<dbReference type="GO" id="GO:0016020">
    <property type="term" value="C:membrane"/>
    <property type="evidence" value="ECO:0007669"/>
    <property type="project" value="UniProtKB-SubCell"/>
</dbReference>
<dbReference type="InParanoid" id="G2YH99"/>
<name>G2YH99_BOTF4</name>
<dbReference type="HOGENOM" id="CLU_089739_0_0_1"/>
<dbReference type="AlphaFoldDB" id="G2YH99"/>
<dbReference type="Proteomes" id="UP000008177">
    <property type="component" value="Unplaced contigs"/>
</dbReference>
<feature type="transmembrane region" description="Helical" evidence="2">
    <location>
        <begin position="117"/>
        <end position="134"/>
    </location>
</feature>
<dbReference type="Pfam" id="PF24357">
    <property type="entry name" value="TMD0_ABC"/>
    <property type="match status" value="1"/>
</dbReference>
<feature type="transmembrane region" description="Helical" evidence="2">
    <location>
        <begin position="87"/>
        <end position="105"/>
    </location>
</feature>
<proteinExistence type="predicted"/>
<keyword evidence="2" id="KW-0472">Membrane</keyword>
<dbReference type="eggNOG" id="KOG0054">
    <property type="taxonomic scope" value="Eukaryota"/>
</dbReference>
<accession>G2YH99</accession>
<dbReference type="EMBL" id="FQ790334">
    <property type="protein sequence ID" value="CCD51129.1"/>
    <property type="molecule type" value="Genomic_DNA"/>
</dbReference>
<evidence type="ECO:0000256" key="1">
    <source>
        <dbReference type="ARBA" id="ARBA00004141"/>
    </source>
</evidence>
<dbReference type="InterPro" id="IPR056227">
    <property type="entry name" value="TMD0_ABC"/>
</dbReference>
<evidence type="ECO:0000256" key="2">
    <source>
        <dbReference type="SAM" id="Phobius"/>
    </source>
</evidence>
<organism evidence="4 5">
    <name type="scientific">Botryotinia fuckeliana (strain T4)</name>
    <name type="common">Noble rot fungus</name>
    <name type="synonym">Botrytis cinerea</name>
    <dbReference type="NCBI Taxonomy" id="999810"/>
    <lineage>
        <taxon>Eukaryota</taxon>
        <taxon>Fungi</taxon>
        <taxon>Dikarya</taxon>
        <taxon>Ascomycota</taxon>
        <taxon>Pezizomycotina</taxon>
        <taxon>Leotiomycetes</taxon>
        <taxon>Helotiales</taxon>
        <taxon>Sclerotiniaceae</taxon>
        <taxon>Botrytis</taxon>
    </lineage>
</organism>
<feature type="transmembrane region" description="Helical" evidence="2">
    <location>
        <begin position="32"/>
        <end position="52"/>
    </location>
</feature>
<gene>
    <name evidence="4" type="ORF">BofuT4_P085980.1</name>
</gene>
<feature type="transmembrane region" description="Helical" evidence="2">
    <location>
        <begin position="59"/>
        <end position="75"/>
    </location>
</feature>
<sequence length="218" mass="24358">MSSNTSSLDVPINDFGPAKSVGFDFTPLFEDVILSIVPSVILLLLLPIRIWMLHGQPRKMFLGVFTVMQTVYLVMNTTTSTLKTRATIPAAALLLVDALALFALSHLEHLHSVRPSALINVWLLLTLPFDIARARSLWLVHANNPTAAVFTSALGVKIMVIIVEAMEKRHILLDRYRNTSPETTSGIYSRSFFWWLNTLMTTEQGARGMQAIKPDRIL</sequence>
<comment type="subcellular location">
    <subcellularLocation>
        <location evidence="1">Membrane</location>
        <topology evidence="1">Multi-pass membrane protein</topology>
    </subcellularLocation>
</comment>
<protein>
    <recommendedName>
        <fullName evidence="3">ABC transporter TMD0 domain-containing protein</fullName>
    </recommendedName>
</protein>
<keyword evidence="2" id="KW-1133">Transmembrane helix</keyword>
<feature type="transmembrane region" description="Helical" evidence="2">
    <location>
        <begin position="146"/>
        <end position="166"/>
    </location>
</feature>
<dbReference type="STRING" id="999810.G2YH99"/>
<evidence type="ECO:0000313" key="4">
    <source>
        <dbReference type="EMBL" id="CCD51129.1"/>
    </source>
</evidence>
<feature type="domain" description="ABC transporter TMD0" evidence="3">
    <location>
        <begin position="15"/>
        <end position="147"/>
    </location>
</feature>
<evidence type="ECO:0000259" key="3">
    <source>
        <dbReference type="Pfam" id="PF24357"/>
    </source>
</evidence>
<keyword evidence="2" id="KW-0812">Transmembrane</keyword>
<evidence type="ECO:0000313" key="5">
    <source>
        <dbReference type="Proteomes" id="UP000008177"/>
    </source>
</evidence>
<reference evidence="5" key="1">
    <citation type="journal article" date="2011" name="PLoS Genet.">
        <title>Genomic analysis of the necrotrophic fungal pathogens Sclerotinia sclerotiorum and Botrytis cinerea.</title>
        <authorList>
            <person name="Amselem J."/>
            <person name="Cuomo C.A."/>
            <person name="van Kan J.A."/>
            <person name="Viaud M."/>
            <person name="Benito E.P."/>
            <person name="Couloux A."/>
            <person name="Coutinho P.M."/>
            <person name="de Vries R.P."/>
            <person name="Dyer P.S."/>
            <person name="Fillinger S."/>
            <person name="Fournier E."/>
            <person name="Gout L."/>
            <person name="Hahn M."/>
            <person name="Kohn L."/>
            <person name="Lapalu N."/>
            <person name="Plummer K.M."/>
            <person name="Pradier J.M."/>
            <person name="Quevillon E."/>
            <person name="Sharon A."/>
            <person name="Simon A."/>
            <person name="ten Have A."/>
            <person name="Tudzynski B."/>
            <person name="Tudzynski P."/>
            <person name="Wincker P."/>
            <person name="Andrew M."/>
            <person name="Anthouard V."/>
            <person name="Beever R.E."/>
            <person name="Beffa R."/>
            <person name="Benoit I."/>
            <person name="Bouzid O."/>
            <person name="Brault B."/>
            <person name="Chen Z."/>
            <person name="Choquer M."/>
            <person name="Collemare J."/>
            <person name="Cotton P."/>
            <person name="Danchin E.G."/>
            <person name="Da Silva C."/>
            <person name="Gautier A."/>
            <person name="Giraud C."/>
            <person name="Giraud T."/>
            <person name="Gonzalez C."/>
            <person name="Grossetete S."/>
            <person name="Guldener U."/>
            <person name="Henrissat B."/>
            <person name="Howlett B.J."/>
            <person name="Kodira C."/>
            <person name="Kretschmer M."/>
            <person name="Lappartient A."/>
            <person name="Leroch M."/>
            <person name="Levis C."/>
            <person name="Mauceli E."/>
            <person name="Neuveglise C."/>
            <person name="Oeser B."/>
            <person name="Pearson M."/>
            <person name="Poulain J."/>
            <person name="Poussereau N."/>
            <person name="Quesneville H."/>
            <person name="Rascle C."/>
            <person name="Schumacher J."/>
            <person name="Segurens B."/>
            <person name="Sexton A."/>
            <person name="Silva E."/>
            <person name="Sirven C."/>
            <person name="Soanes D.M."/>
            <person name="Talbot N.J."/>
            <person name="Templeton M."/>
            <person name="Yandava C."/>
            <person name="Yarden O."/>
            <person name="Zeng Q."/>
            <person name="Rollins J.A."/>
            <person name="Lebrun M.H."/>
            <person name="Dickman M."/>
        </authorList>
    </citation>
    <scope>NUCLEOTIDE SEQUENCE [LARGE SCALE GENOMIC DNA]</scope>
    <source>
        <strain evidence="5">T4</strain>
    </source>
</reference>